<dbReference type="CDD" id="cd09110">
    <property type="entry name" value="PLDc_CLS_1"/>
    <property type="match status" value="1"/>
</dbReference>
<dbReference type="EMBL" id="CP022423">
    <property type="protein sequence ID" value="ASM78800.1"/>
    <property type="molecule type" value="Genomic_DNA"/>
</dbReference>
<dbReference type="HAMAP" id="MF_01917">
    <property type="entry name" value="Cardiolipin_synth_ClsB"/>
    <property type="match status" value="1"/>
</dbReference>
<gene>
    <name evidence="9" type="primary">clsB</name>
    <name evidence="11" type="ORF">VITFI_CDS3023</name>
</gene>
<dbReference type="AlphaFoldDB" id="A0A221KJ22"/>
<dbReference type="PIRSF" id="PIRSF000850">
    <property type="entry name" value="Phospholipase_D_PSS"/>
    <property type="match status" value="1"/>
</dbReference>
<evidence type="ECO:0000256" key="2">
    <source>
        <dbReference type="ARBA" id="ARBA00022516"/>
    </source>
</evidence>
<dbReference type="InterPro" id="IPR025202">
    <property type="entry name" value="PLD-like_dom"/>
</dbReference>
<proteinExistence type="inferred from homology"/>
<feature type="active site" evidence="9">
    <location>
        <position position="131"/>
    </location>
</feature>
<protein>
    <recommendedName>
        <fullName evidence="9">Cardiolipin synthase B</fullName>
        <shortName evidence="9">CL synthase</shortName>
        <ecNumber evidence="9">2.7.8.-</ecNumber>
    </recommendedName>
</protein>
<evidence type="ECO:0000313" key="11">
    <source>
        <dbReference type="EMBL" id="ASM78800.1"/>
    </source>
</evidence>
<feature type="active site" evidence="9">
    <location>
        <position position="325"/>
    </location>
</feature>
<dbReference type="Pfam" id="PF13091">
    <property type="entry name" value="PLDc_2"/>
    <property type="match status" value="2"/>
</dbReference>
<accession>A0A221KJ22</accession>
<keyword evidence="1 9" id="KW-1003">Cell membrane</keyword>
<keyword evidence="7 9" id="KW-0594">Phospholipid biosynthesis</keyword>
<evidence type="ECO:0000313" key="12">
    <source>
        <dbReference type="Proteomes" id="UP000199729"/>
    </source>
</evidence>
<sequence>MDHPTPVTPQHGPQWIAGNQIDLLRGGDALFPAMLTAIRQARHEVWLATYIFQLDEAGAPLCQALADAARRGVRVRVVVDGFGSRDTVAALRQRLVPAGVEIAAFRPLEHVWHWLRPTLLRRLHLKLCSVDGERAFVGGINILDDRRNIGHPPSAVPRFDLAVQLRGPVVGAVVQALRDVWARVLRWQRWRARVRDSLHHPWQAWRQRRQPRALVAPPAPSGACGAATVALVMRDNRRHRHAIEHCHLMALAQAREHVDVVTPYFYPGRHFRQALVDAARRGVRVRLLLQGKPDYWLAGLAARVLYDELLAAGVEIHEYSAAFLHAKAARVDGNWATVGSSNIDPLSLLLNLEANVVVRDPRFNQAVTEALAQALAQAQRITTPPLKPGWPAWLGRTVVRWIARTYLRLAGLRFPD</sequence>
<evidence type="ECO:0000256" key="4">
    <source>
        <dbReference type="ARBA" id="ARBA00022737"/>
    </source>
</evidence>
<dbReference type="InterPro" id="IPR030872">
    <property type="entry name" value="Cardiolipin_synth_ClsB"/>
</dbReference>
<feature type="active site" evidence="9">
    <location>
        <position position="332"/>
    </location>
</feature>
<dbReference type="SMART" id="SM00155">
    <property type="entry name" value="PLDc"/>
    <property type="match status" value="2"/>
</dbReference>
<feature type="active site" evidence="9">
    <location>
        <position position="126"/>
    </location>
</feature>
<evidence type="ECO:0000256" key="8">
    <source>
        <dbReference type="ARBA" id="ARBA00023264"/>
    </source>
</evidence>
<dbReference type="PROSITE" id="PS50035">
    <property type="entry name" value="PLD"/>
    <property type="match status" value="2"/>
</dbReference>
<evidence type="ECO:0000256" key="6">
    <source>
        <dbReference type="ARBA" id="ARBA00023136"/>
    </source>
</evidence>
<evidence type="ECO:0000256" key="5">
    <source>
        <dbReference type="ARBA" id="ARBA00023098"/>
    </source>
</evidence>
<reference evidence="11 12" key="1">
    <citation type="submission" date="2017-07" db="EMBL/GenBank/DDBJ databases">
        <title>Complete Genome Sequence of the cosmetic ferment Vitreoscilla filiformis (ATCC15551).</title>
        <authorList>
            <person name="Contreras S."/>
            <person name="Sagory-Zalkind P."/>
            <person name="Blanquart H."/>
            <person name="Iltis A."/>
            <person name="Morand S.C."/>
        </authorList>
    </citation>
    <scope>NUCLEOTIDE SEQUENCE [LARGE SCALE GENOMIC DNA]</scope>
    <source>
        <strain evidence="11 12">ATCC 15551</strain>
    </source>
</reference>
<keyword evidence="3 9" id="KW-0808">Transferase</keyword>
<dbReference type="Proteomes" id="UP000199729">
    <property type="component" value="Chromosome"/>
</dbReference>
<dbReference type="Gene3D" id="3.30.870.10">
    <property type="entry name" value="Endonuclease Chain A"/>
    <property type="match status" value="2"/>
</dbReference>
<evidence type="ECO:0000259" key="10">
    <source>
        <dbReference type="PROSITE" id="PS50035"/>
    </source>
</evidence>
<evidence type="ECO:0000256" key="9">
    <source>
        <dbReference type="HAMAP-Rule" id="MF_01917"/>
    </source>
</evidence>
<dbReference type="GO" id="GO:0032049">
    <property type="term" value="P:cardiolipin biosynthetic process"/>
    <property type="evidence" value="ECO:0007669"/>
    <property type="project" value="InterPro"/>
</dbReference>
<evidence type="ECO:0000256" key="3">
    <source>
        <dbReference type="ARBA" id="ARBA00022679"/>
    </source>
</evidence>
<feature type="domain" description="PLD phosphodiesterase" evidence="10">
    <location>
        <begin position="320"/>
        <end position="347"/>
    </location>
</feature>
<keyword evidence="2 9" id="KW-0444">Lipid biosynthesis</keyword>
<dbReference type="CDD" id="cd09159">
    <property type="entry name" value="PLDc_ybhO_like_2"/>
    <property type="match status" value="1"/>
</dbReference>
<comment type="catalytic activity">
    <reaction evidence="9">
        <text>2 a 1,2-diacyl-sn-glycero-3-phospho-(1'-sn-glycerol) = a cardiolipin + glycerol</text>
        <dbReference type="Rhea" id="RHEA:31451"/>
        <dbReference type="ChEBI" id="CHEBI:17754"/>
        <dbReference type="ChEBI" id="CHEBI:62237"/>
        <dbReference type="ChEBI" id="CHEBI:64716"/>
    </reaction>
</comment>
<dbReference type="EC" id="2.7.8.-" evidence="9"/>
<dbReference type="NCBIfam" id="NF008427">
    <property type="entry name" value="PRK11263.1"/>
    <property type="match status" value="1"/>
</dbReference>
<organism evidence="11 12">
    <name type="scientific">Vitreoscilla filiformis</name>
    <dbReference type="NCBI Taxonomy" id="63"/>
    <lineage>
        <taxon>Bacteria</taxon>
        <taxon>Pseudomonadati</taxon>
        <taxon>Pseudomonadota</taxon>
        <taxon>Betaproteobacteria</taxon>
        <taxon>Neisseriales</taxon>
        <taxon>Neisseriaceae</taxon>
        <taxon>Vitreoscilla</taxon>
    </lineage>
</organism>
<comment type="similarity">
    <text evidence="9">Belongs to the phospholipase D family. Cardiolipin synthase subfamily. ClsB sub-subfamily.</text>
</comment>
<dbReference type="KEGG" id="vff:VITFI_CDS3023"/>
<dbReference type="InterPro" id="IPR001736">
    <property type="entry name" value="PLipase_D/transphosphatidylase"/>
</dbReference>
<keyword evidence="5 9" id="KW-0443">Lipid metabolism</keyword>
<dbReference type="OrthoDB" id="9762009at2"/>
<feature type="active site" evidence="9">
    <location>
        <position position="124"/>
    </location>
</feature>
<keyword evidence="8 9" id="KW-1208">Phospholipid metabolism</keyword>
<dbReference type="GO" id="GO:0008808">
    <property type="term" value="F:cardiolipin synthase activity"/>
    <property type="evidence" value="ECO:0007669"/>
    <property type="project" value="InterPro"/>
</dbReference>
<dbReference type="GO" id="GO:0005886">
    <property type="term" value="C:plasma membrane"/>
    <property type="evidence" value="ECO:0007669"/>
    <property type="project" value="UniProtKB-SubCell"/>
</dbReference>
<dbReference type="PANTHER" id="PTHR21248">
    <property type="entry name" value="CARDIOLIPIN SYNTHASE"/>
    <property type="match status" value="1"/>
</dbReference>
<name>A0A221KJ22_VITFI</name>
<keyword evidence="4" id="KW-0677">Repeat</keyword>
<dbReference type="SUPFAM" id="SSF56024">
    <property type="entry name" value="Phospholipase D/nuclease"/>
    <property type="match status" value="2"/>
</dbReference>
<comment type="function">
    <text evidence="9">Catalyzes the phosphatidyl group transfer from one phosphatidylglycerol molecule to another to form cardiolipin (CL) (diphosphatidylglycerol) and glycerol.</text>
</comment>
<keyword evidence="12" id="KW-1185">Reference proteome</keyword>
<evidence type="ECO:0000256" key="7">
    <source>
        <dbReference type="ARBA" id="ARBA00023209"/>
    </source>
</evidence>
<dbReference type="RefSeq" id="WP_089417675.1">
    <property type="nucleotide sequence ID" value="NZ_CP022423.1"/>
</dbReference>
<dbReference type="PANTHER" id="PTHR21248:SF23">
    <property type="entry name" value="CARDIOLIPIN SYNTHASE B"/>
    <property type="match status" value="1"/>
</dbReference>
<keyword evidence="6 9" id="KW-0472">Membrane</keyword>
<feature type="domain" description="PLD phosphodiesterase" evidence="10">
    <location>
        <begin position="119"/>
        <end position="146"/>
    </location>
</feature>
<comment type="subcellular location">
    <subcellularLocation>
        <location evidence="9">Cell membrane</location>
        <topology evidence="9">Peripheral membrane protein</topology>
    </subcellularLocation>
</comment>
<evidence type="ECO:0000256" key="1">
    <source>
        <dbReference type="ARBA" id="ARBA00022475"/>
    </source>
</evidence>
<feature type="active site" evidence="9">
    <location>
        <position position="327"/>
    </location>
</feature>